<dbReference type="Proteomes" id="UP001327560">
    <property type="component" value="Chromosome 7"/>
</dbReference>
<protein>
    <recommendedName>
        <fullName evidence="4">Secreted protein</fullName>
    </recommendedName>
</protein>
<proteinExistence type="predicted"/>
<feature type="chain" id="PRO_5042982035" description="Secreted protein" evidence="1">
    <location>
        <begin position="24"/>
        <end position="100"/>
    </location>
</feature>
<dbReference type="EMBL" id="CP136896">
    <property type="protein sequence ID" value="WOL12658.1"/>
    <property type="molecule type" value="Genomic_DNA"/>
</dbReference>
<name>A0AAQ3QKA2_9LILI</name>
<evidence type="ECO:0008006" key="4">
    <source>
        <dbReference type="Google" id="ProtNLM"/>
    </source>
</evidence>
<evidence type="ECO:0000256" key="1">
    <source>
        <dbReference type="SAM" id="SignalP"/>
    </source>
</evidence>
<sequence>MFSLSNLLTLSLLLRLLKLDAIATCKYCDLPEPLHLSSCVPIPGPNLLHPLQDRSNDTSLPVGASPCTSLQGGEGLLYLVNSFGTIEPKAAKVLRKPNHR</sequence>
<gene>
    <name evidence="2" type="ORF">Cni_G21425</name>
</gene>
<dbReference type="Gene3D" id="3.40.50.2000">
    <property type="entry name" value="Glycogen Phosphorylase B"/>
    <property type="match status" value="1"/>
</dbReference>
<feature type="signal peptide" evidence="1">
    <location>
        <begin position="1"/>
        <end position="23"/>
    </location>
</feature>
<reference evidence="2 3" key="1">
    <citation type="submission" date="2023-10" db="EMBL/GenBank/DDBJ databases">
        <title>Chromosome-scale genome assembly provides insights into flower coloration mechanisms of Canna indica.</title>
        <authorList>
            <person name="Li C."/>
        </authorList>
    </citation>
    <scope>NUCLEOTIDE SEQUENCE [LARGE SCALE GENOMIC DNA]</scope>
    <source>
        <tissue evidence="2">Flower</tissue>
    </source>
</reference>
<dbReference type="AlphaFoldDB" id="A0AAQ3QKA2"/>
<keyword evidence="1" id="KW-0732">Signal</keyword>
<evidence type="ECO:0000313" key="2">
    <source>
        <dbReference type="EMBL" id="WOL12658.1"/>
    </source>
</evidence>
<keyword evidence="3" id="KW-1185">Reference proteome</keyword>
<organism evidence="2 3">
    <name type="scientific">Canna indica</name>
    <name type="common">Indian-shot</name>
    <dbReference type="NCBI Taxonomy" id="4628"/>
    <lineage>
        <taxon>Eukaryota</taxon>
        <taxon>Viridiplantae</taxon>
        <taxon>Streptophyta</taxon>
        <taxon>Embryophyta</taxon>
        <taxon>Tracheophyta</taxon>
        <taxon>Spermatophyta</taxon>
        <taxon>Magnoliopsida</taxon>
        <taxon>Liliopsida</taxon>
        <taxon>Zingiberales</taxon>
        <taxon>Cannaceae</taxon>
        <taxon>Canna</taxon>
    </lineage>
</organism>
<evidence type="ECO:0000313" key="3">
    <source>
        <dbReference type="Proteomes" id="UP001327560"/>
    </source>
</evidence>
<accession>A0AAQ3QKA2</accession>